<evidence type="ECO:0000313" key="7">
    <source>
        <dbReference type="Proteomes" id="UP000028542"/>
    </source>
</evidence>
<dbReference type="SUPFAM" id="SSF53448">
    <property type="entry name" value="Nucleotide-diphospho-sugar transferases"/>
    <property type="match status" value="1"/>
</dbReference>
<accession>A0A084JF96</accession>
<evidence type="ECO:0000256" key="2">
    <source>
        <dbReference type="ARBA" id="ARBA00006739"/>
    </source>
</evidence>
<dbReference type="PANTHER" id="PTHR43179:SF12">
    <property type="entry name" value="GALACTOFURANOSYLTRANSFERASE GLFT2"/>
    <property type="match status" value="1"/>
</dbReference>
<dbReference type="CDD" id="cd04186">
    <property type="entry name" value="GT_2_like_c"/>
    <property type="match status" value="1"/>
</dbReference>
<reference evidence="6 7" key="1">
    <citation type="submission" date="2014-07" db="EMBL/GenBank/DDBJ databases">
        <title>Draft genome of Clostridium sulfidigenes 113A isolated from sediments associated with methane hydrate from Krishna Godavari basin.</title>
        <authorList>
            <person name="Honkalas V.S."/>
            <person name="Dabir A.P."/>
            <person name="Arora P."/>
            <person name="Dhakephalkar P.K."/>
        </authorList>
    </citation>
    <scope>NUCLEOTIDE SEQUENCE [LARGE SCALE GENOMIC DNA]</scope>
    <source>
        <strain evidence="6 7">113A</strain>
    </source>
</reference>
<evidence type="ECO:0000256" key="3">
    <source>
        <dbReference type="ARBA" id="ARBA00022676"/>
    </source>
</evidence>
<dbReference type="PANTHER" id="PTHR43179">
    <property type="entry name" value="RHAMNOSYLTRANSFERASE WBBL"/>
    <property type="match status" value="1"/>
</dbReference>
<sequence>MDKKVTIILLNYCGTEDTLNCIKSLEQIEYNNYEILVVDNASPDNSYKTLKEELKDTPHILLKSPCNDGFAKGNNIGIEYAMKKGTDYILLLNNDTLVDKDFLKELVKCYENHTNPGIVGSKILYEGNRDHIWYGGGDIDFKKFYGYHLGEGHKDEGQYNKERPINFITGCVMLIGKEVIDKIGGLPEEYFMYFEDVDYCIKAKEAGYELYYCPKSIVYHKVSASSGGEESTFGIKWGTRNRIIFMNKFKYKVSKKKYLKSKMYFYSTRIIKLLQFSIKREFDKSKALKEGIKMGRAVTNTK</sequence>
<dbReference type="AlphaFoldDB" id="A0A084JF96"/>
<evidence type="ECO:0000259" key="5">
    <source>
        <dbReference type="Pfam" id="PF00535"/>
    </source>
</evidence>
<proteinExistence type="inferred from homology"/>
<dbReference type="GO" id="GO:0016757">
    <property type="term" value="F:glycosyltransferase activity"/>
    <property type="evidence" value="ECO:0007669"/>
    <property type="project" value="UniProtKB-KW"/>
</dbReference>
<dbReference type="STRING" id="318464.IO99_05015"/>
<evidence type="ECO:0000313" key="6">
    <source>
        <dbReference type="EMBL" id="KEZ87630.1"/>
    </source>
</evidence>
<dbReference type="Proteomes" id="UP000028542">
    <property type="component" value="Unassembled WGS sequence"/>
</dbReference>
<comment type="caution">
    <text evidence="6">The sequence shown here is derived from an EMBL/GenBank/DDBJ whole genome shotgun (WGS) entry which is preliminary data.</text>
</comment>
<comment type="similarity">
    <text evidence="2">Belongs to the glycosyltransferase 2 family.</text>
</comment>
<evidence type="ECO:0000256" key="4">
    <source>
        <dbReference type="ARBA" id="ARBA00022679"/>
    </source>
</evidence>
<evidence type="ECO:0000256" key="1">
    <source>
        <dbReference type="ARBA" id="ARBA00004776"/>
    </source>
</evidence>
<dbReference type="eggNOG" id="COG1216">
    <property type="taxonomic scope" value="Bacteria"/>
</dbReference>
<name>A0A084JF96_9CLOT</name>
<keyword evidence="3" id="KW-0328">Glycosyltransferase</keyword>
<dbReference type="EMBL" id="JPMD01000010">
    <property type="protein sequence ID" value="KEZ87630.1"/>
    <property type="molecule type" value="Genomic_DNA"/>
</dbReference>
<organism evidence="6 7">
    <name type="scientific">Clostridium sulfidigenes</name>
    <dbReference type="NCBI Taxonomy" id="318464"/>
    <lineage>
        <taxon>Bacteria</taxon>
        <taxon>Bacillati</taxon>
        <taxon>Bacillota</taxon>
        <taxon>Clostridia</taxon>
        <taxon>Eubacteriales</taxon>
        <taxon>Clostridiaceae</taxon>
        <taxon>Clostridium</taxon>
    </lineage>
</organism>
<keyword evidence="7" id="KW-1185">Reference proteome</keyword>
<dbReference type="RefSeq" id="WP_035130913.1">
    <property type="nucleotide sequence ID" value="NZ_JPMD01000010.1"/>
</dbReference>
<comment type="pathway">
    <text evidence="1">Cell wall biogenesis; cell wall polysaccharide biosynthesis.</text>
</comment>
<gene>
    <name evidence="6" type="ORF">IO99_05015</name>
</gene>
<protein>
    <recommendedName>
        <fullName evidence="5">Glycosyltransferase 2-like domain-containing protein</fullName>
    </recommendedName>
</protein>
<keyword evidence="4" id="KW-0808">Transferase</keyword>
<dbReference type="InterPro" id="IPR029044">
    <property type="entry name" value="Nucleotide-diphossugar_trans"/>
</dbReference>
<feature type="domain" description="Glycosyltransferase 2-like" evidence="5">
    <location>
        <begin position="15"/>
        <end position="183"/>
    </location>
</feature>
<dbReference type="Gene3D" id="3.90.550.10">
    <property type="entry name" value="Spore Coat Polysaccharide Biosynthesis Protein SpsA, Chain A"/>
    <property type="match status" value="1"/>
</dbReference>
<dbReference type="InterPro" id="IPR001173">
    <property type="entry name" value="Glyco_trans_2-like"/>
</dbReference>
<dbReference type="Pfam" id="PF00535">
    <property type="entry name" value="Glycos_transf_2"/>
    <property type="match status" value="1"/>
</dbReference>